<gene>
    <name evidence="1" type="ORF">N47_E43340</name>
</gene>
<name>E1YL39_9BACT</name>
<sequence length="79" mass="8889">MMALKLLVNGMSLTGVADAMNVKFETVRRWLKVVSGQRGKIDGQLIKKLNVSQAQLDTLWAYISDNSLRKRAILLKKKS</sequence>
<evidence type="ECO:0000313" key="1">
    <source>
        <dbReference type="EMBL" id="CBX30822.1"/>
    </source>
</evidence>
<dbReference type="AlphaFoldDB" id="E1YL39"/>
<accession>E1YL39</accession>
<proteinExistence type="predicted"/>
<protein>
    <submittedName>
        <fullName evidence="1">Uncharacterized protein</fullName>
    </submittedName>
</protein>
<reference evidence="1" key="1">
    <citation type="journal article" date="2011" name="Environ. Microbiol.">
        <title>Genomic insights into the metabolic potential of the polycyclic aromatic hydrocarbon degrading sulfate-reducing Deltaproteobacterium N47.</title>
        <authorList>
            <person name="Bergmann F."/>
            <person name="Selesi D."/>
            <person name="Weinmaier T."/>
            <person name="Tischler P."/>
            <person name="Rattei T."/>
            <person name="Meckenstock R.U."/>
        </authorList>
    </citation>
    <scope>NUCLEOTIDE SEQUENCE</scope>
</reference>
<organism evidence="1">
    <name type="scientific">uncultured Desulfobacterium sp</name>
    <dbReference type="NCBI Taxonomy" id="201089"/>
    <lineage>
        <taxon>Bacteria</taxon>
        <taxon>Pseudomonadati</taxon>
        <taxon>Thermodesulfobacteriota</taxon>
        <taxon>Desulfobacteria</taxon>
        <taxon>Desulfobacterales</taxon>
        <taxon>Desulfobacteriaceae</taxon>
        <taxon>Desulfobacterium</taxon>
        <taxon>environmental samples</taxon>
    </lineage>
</organism>
<dbReference type="EMBL" id="FR695877">
    <property type="protein sequence ID" value="CBX30822.1"/>
    <property type="molecule type" value="Genomic_DNA"/>
</dbReference>